<evidence type="ECO:0000313" key="2">
    <source>
        <dbReference type="Proteomes" id="UP000789920"/>
    </source>
</evidence>
<sequence length="372" mass="43131">IFLPPTSKPLFNYASYTTLLKITHLKNGVLWWQRYNDYCVSLHNAQAVTRSLVSMFVRTNKNLKGIVISDSNELLCFPSTALFANYKPGLSQLVRLECSFYTYNNFTTSIALEFLKDLTTICTNLRKIYFTFSSINPSEELITTCSNIIKAQKKLKTLYIGQAVLTQCRNLRWLEFVNCKEITLEHCTSLLNEPLNNLRGLKLLSRNFDSHIINFLVEMWGSTLKRLYLNQIKTRELSNLLINRCLNLKSLHVNVRDGNEFLLPFLSQSSLQHLTMISFYTEPLSCELGQSLPATLKCLELRKYYFTSESFDKFLNNCKHLVKLETLIIGVSIPDLNHYISLLEFIKSCKSLKEIVFYYIIDVSMKEEFKKC</sequence>
<organism evidence="1 2">
    <name type="scientific">Racocetra persica</name>
    <dbReference type="NCBI Taxonomy" id="160502"/>
    <lineage>
        <taxon>Eukaryota</taxon>
        <taxon>Fungi</taxon>
        <taxon>Fungi incertae sedis</taxon>
        <taxon>Mucoromycota</taxon>
        <taxon>Glomeromycotina</taxon>
        <taxon>Glomeromycetes</taxon>
        <taxon>Diversisporales</taxon>
        <taxon>Gigasporaceae</taxon>
        <taxon>Racocetra</taxon>
    </lineage>
</organism>
<dbReference type="Proteomes" id="UP000789920">
    <property type="component" value="Unassembled WGS sequence"/>
</dbReference>
<accession>A0ACA9S0F0</accession>
<gene>
    <name evidence="1" type="ORF">RPERSI_LOCUS25421</name>
</gene>
<comment type="caution">
    <text evidence="1">The sequence shown here is derived from an EMBL/GenBank/DDBJ whole genome shotgun (WGS) entry which is preliminary data.</text>
</comment>
<dbReference type="EMBL" id="CAJVQC010084062">
    <property type="protein sequence ID" value="CAG8820774.1"/>
    <property type="molecule type" value="Genomic_DNA"/>
</dbReference>
<name>A0ACA9S0F0_9GLOM</name>
<reference evidence="1" key="1">
    <citation type="submission" date="2021-06" db="EMBL/GenBank/DDBJ databases">
        <authorList>
            <person name="Kallberg Y."/>
            <person name="Tangrot J."/>
            <person name="Rosling A."/>
        </authorList>
    </citation>
    <scope>NUCLEOTIDE SEQUENCE</scope>
    <source>
        <strain evidence="1">MA461A</strain>
    </source>
</reference>
<feature type="non-terminal residue" evidence="1">
    <location>
        <position position="372"/>
    </location>
</feature>
<evidence type="ECO:0000313" key="1">
    <source>
        <dbReference type="EMBL" id="CAG8820774.1"/>
    </source>
</evidence>
<protein>
    <submittedName>
        <fullName evidence="1">21267_t:CDS:1</fullName>
    </submittedName>
</protein>
<proteinExistence type="predicted"/>
<feature type="non-terminal residue" evidence="1">
    <location>
        <position position="1"/>
    </location>
</feature>
<keyword evidence="2" id="KW-1185">Reference proteome</keyword>